<dbReference type="Proteomes" id="UP000692954">
    <property type="component" value="Unassembled WGS sequence"/>
</dbReference>
<sequence>MLKSNKQNNYMFEQNVGFINLVVDTYLNGIKLPGFAFSRGDAVAILLLVNKKMVLTQQFKVPVSIFTIEAPARMMDEQAAKEIKKEKESKFNIMKCFFYKIFQYLQEEMMKLFIYLMMKKYGIKIIR</sequence>
<dbReference type="EMBL" id="CAJJDN010000051">
    <property type="protein sequence ID" value="CAD8087707.1"/>
    <property type="molecule type" value="Genomic_DNA"/>
</dbReference>
<accession>A0A8S1N337</accession>
<organism evidence="1 2">
    <name type="scientific">Paramecium sonneborni</name>
    <dbReference type="NCBI Taxonomy" id="65129"/>
    <lineage>
        <taxon>Eukaryota</taxon>
        <taxon>Sar</taxon>
        <taxon>Alveolata</taxon>
        <taxon>Ciliophora</taxon>
        <taxon>Intramacronucleata</taxon>
        <taxon>Oligohymenophorea</taxon>
        <taxon>Peniculida</taxon>
        <taxon>Parameciidae</taxon>
        <taxon>Paramecium</taxon>
    </lineage>
</organism>
<proteinExistence type="predicted"/>
<evidence type="ECO:0000313" key="1">
    <source>
        <dbReference type="EMBL" id="CAD8087707.1"/>
    </source>
</evidence>
<dbReference type="OrthoDB" id="10249920at2759"/>
<protein>
    <submittedName>
        <fullName evidence="1">Uncharacterized protein</fullName>
    </submittedName>
</protein>
<evidence type="ECO:0000313" key="2">
    <source>
        <dbReference type="Proteomes" id="UP000692954"/>
    </source>
</evidence>
<reference evidence="1" key="1">
    <citation type="submission" date="2021-01" db="EMBL/GenBank/DDBJ databases">
        <authorList>
            <consortium name="Genoscope - CEA"/>
            <person name="William W."/>
        </authorList>
    </citation>
    <scope>NUCLEOTIDE SEQUENCE</scope>
</reference>
<keyword evidence="2" id="KW-1185">Reference proteome</keyword>
<comment type="caution">
    <text evidence="1">The sequence shown here is derived from an EMBL/GenBank/DDBJ whole genome shotgun (WGS) entry which is preliminary data.</text>
</comment>
<gene>
    <name evidence="1" type="ORF">PSON_ATCC_30995.1.T0510343</name>
</gene>
<dbReference type="AlphaFoldDB" id="A0A8S1N337"/>
<name>A0A8S1N337_9CILI</name>